<proteinExistence type="predicted"/>
<dbReference type="RefSeq" id="WP_249657219.1">
    <property type="nucleotide sequence ID" value="NZ_JAMFMA010000002.1"/>
</dbReference>
<reference evidence="1 2" key="1">
    <citation type="submission" date="2022-05" db="EMBL/GenBank/DDBJ databases">
        <authorList>
            <person name="Park J.-S."/>
        </authorList>
    </citation>
    <scope>NUCLEOTIDE SEQUENCE [LARGE SCALE GENOMIC DNA]</scope>
    <source>
        <strain evidence="1 2">2012CJ35-5</strain>
    </source>
</reference>
<dbReference type="Proteomes" id="UP001203607">
    <property type="component" value="Unassembled WGS sequence"/>
</dbReference>
<comment type="caution">
    <text evidence="1">The sequence shown here is derived from an EMBL/GenBank/DDBJ whole genome shotgun (WGS) entry which is preliminary data.</text>
</comment>
<gene>
    <name evidence="1" type="ORF">M3P19_08415</name>
</gene>
<evidence type="ECO:0000313" key="2">
    <source>
        <dbReference type="Proteomes" id="UP001203607"/>
    </source>
</evidence>
<dbReference type="EMBL" id="JAMFMA010000002">
    <property type="protein sequence ID" value="MCL6274030.1"/>
    <property type="molecule type" value="Genomic_DNA"/>
</dbReference>
<accession>A0ABT0PRN2</accession>
<name>A0ABT0PRN2_9FLAO</name>
<protein>
    <submittedName>
        <fullName evidence="1">Uncharacterized protein</fullName>
    </submittedName>
</protein>
<keyword evidence="2" id="KW-1185">Reference proteome</keyword>
<sequence>MLTKSQIEKLNLLIDETHGSPQQLASRFDELIYMLHYLESDTFTTREVQGAADILKELGDVLRS</sequence>
<organism evidence="1 2">
    <name type="scientific">Flagellimonas spongiicola</name>
    <dbReference type="NCBI Taxonomy" id="2942208"/>
    <lineage>
        <taxon>Bacteria</taxon>
        <taxon>Pseudomonadati</taxon>
        <taxon>Bacteroidota</taxon>
        <taxon>Flavobacteriia</taxon>
        <taxon>Flavobacteriales</taxon>
        <taxon>Flavobacteriaceae</taxon>
        <taxon>Flagellimonas</taxon>
    </lineage>
</organism>
<evidence type="ECO:0000313" key="1">
    <source>
        <dbReference type="EMBL" id="MCL6274030.1"/>
    </source>
</evidence>